<evidence type="ECO:0000313" key="8">
    <source>
        <dbReference type="Proteomes" id="UP000596660"/>
    </source>
</evidence>
<keyword evidence="8" id="KW-1185">Reference proteome</keyword>
<dbReference type="SUPFAM" id="SSF110857">
    <property type="entry name" value="Gamma-glutamyl cyclotransferase-like"/>
    <property type="match status" value="1"/>
</dbReference>
<evidence type="ECO:0000256" key="5">
    <source>
        <dbReference type="RuleBase" id="RU367036"/>
    </source>
</evidence>
<dbReference type="InterPro" id="IPR036568">
    <property type="entry name" value="GGCT-like_sf"/>
</dbReference>
<evidence type="ECO:0000313" key="7">
    <source>
        <dbReference type="EnsemblPlants" id="AUR62007298-RA:cds"/>
    </source>
</evidence>
<dbReference type="OrthoDB" id="113620at2759"/>
<protein>
    <recommendedName>
        <fullName evidence="5">Gamma-glutamylcyclotransferase family protein</fullName>
    </recommendedName>
</protein>
<evidence type="ECO:0000256" key="2">
    <source>
        <dbReference type="ARBA" id="ARBA00008861"/>
    </source>
</evidence>
<dbReference type="InterPro" id="IPR039126">
    <property type="entry name" value="GGACT"/>
</dbReference>
<dbReference type="GO" id="GO:0061929">
    <property type="term" value="F:gamma-glutamylaminecyclotransferase activity"/>
    <property type="evidence" value="ECO:0007669"/>
    <property type="project" value="InterPro"/>
</dbReference>
<dbReference type="EnsemblPlants" id="AUR62007298-RA">
    <property type="protein sequence ID" value="AUR62007298-RA:cds"/>
    <property type="gene ID" value="AUR62007298"/>
</dbReference>
<evidence type="ECO:0000256" key="3">
    <source>
        <dbReference type="ARBA" id="ARBA00023315"/>
    </source>
</evidence>
<dbReference type="GO" id="GO:0016746">
    <property type="term" value="F:acyltransferase activity"/>
    <property type="evidence" value="ECO:0007669"/>
    <property type="project" value="UniProtKB-KW"/>
</dbReference>
<dbReference type="GeneID" id="110732552"/>
<dbReference type="Proteomes" id="UP000596660">
    <property type="component" value="Unplaced"/>
</dbReference>
<comment type="function">
    <text evidence="1">Putative gamma-glutamylcyclotransferase.</text>
</comment>
<sequence length="179" mass="20178">MSTISTNQITKLFVYGTLKRGFPNHHLLEELTATNDAVFLGCYKTLNSYPLVCGPLGIPFLINIPGSGHRVIGELYSVSGLGLARLDELEGISRGHYERLPIEVVTDEEGDPRVTEAEGYFGHRSFGEELWNKNGKVVMEEYLDKLGEKYVRVKDRDVGLNLKDYILEFLQSHDHHPSN</sequence>
<reference evidence="7" key="1">
    <citation type="journal article" date="2017" name="Nature">
        <title>The genome of Chenopodium quinoa.</title>
        <authorList>
            <person name="Jarvis D.E."/>
            <person name="Ho Y.S."/>
            <person name="Lightfoot D.J."/>
            <person name="Schmoeckel S.M."/>
            <person name="Li B."/>
            <person name="Borm T.J.A."/>
            <person name="Ohyanagi H."/>
            <person name="Mineta K."/>
            <person name="Michell C.T."/>
            <person name="Saber N."/>
            <person name="Kharbatia N.M."/>
            <person name="Rupper R.R."/>
            <person name="Sharp A.R."/>
            <person name="Dally N."/>
            <person name="Boughton B.A."/>
            <person name="Woo Y.H."/>
            <person name="Gao G."/>
            <person name="Schijlen E.G.W.M."/>
            <person name="Guo X."/>
            <person name="Momin A.A."/>
            <person name="Negrao S."/>
            <person name="Al-Babili S."/>
            <person name="Gehring C."/>
            <person name="Roessner U."/>
            <person name="Jung C."/>
            <person name="Murphy K."/>
            <person name="Arold S.T."/>
            <person name="Gojobori T."/>
            <person name="van der Linden C.G."/>
            <person name="van Loo E.N."/>
            <person name="Jellen E.N."/>
            <person name="Maughan P.J."/>
            <person name="Tester M."/>
        </authorList>
    </citation>
    <scope>NUCLEOTIDE SEQUENCE [LARGE SCALE GENOMIC DNA]</scope>
    <source>
        <strain evidence="7">cv. PI 614886</strain>
    </source>
</reference>
<feature type="active site" description="Proton acceptor" evidence="4">
    <location>
        <position position="90"/>
    </location>
</feature>
<keyword evidence="3" id="KW-0012">Acyltransferase</keyword>
<evidence type="ECO:0000259" key="6">
    <source>
        <dbReference type="Pfam" id="PF06094"/>
    </source>
</evidence>
<dbReference type="RefSeq" id="XP_021768198.1">
    <property type="nucleotide sequence ID" value="XM_021912506.1"/>
</dbReference>
<dbReference type="PANTHER" id="PTHR12510">
    <property type="entry name" value="TROPONIN C-AKIN-1 PROTEIN"/>
    <property type="match status" value="1"/>
</dbReference>
<evidence type="ECO:0000256" key="1">
    <source>
        <dbReference type="ARBA" id="ARBA00002782"/>
    </source>
</evidence>
<evidence type="ECO:0000256" key="4">
    <source>
        <dbReference type="PIRSR" id="PIRSR639126-1"/>
    </source>
</evidence>
<keyword evidence="3" id="KW-0808">Transferase</keyword>
<dbReference type="InterPro" id="IPR013024">
    <property type="entry name" value="GGCT-like"/>
</dbReference>
<dbReference type="AlphaFoldDB" id="A0A803L609"/>
<dbReference type="Pfam" id="PF06094">
    <property type="entry name" value="GGACT"/>
    <property type="match status" value="1"/>
</dbReference>
<gene>
    <name evidence="7" type="primary">LOC110732552</name>
</gene>
<name>A0A803L609_CHEQI</name>
<comment type="similarity">
    <text evidence="2 5">Belongs to the gamma-glutamylcyclotransferase family.</text>
</comment>
<proteinExistence type="inferred from homology"/>
<dbReference type="GO" id="GO:0005829">
    <property type="term" value="C:cytosol"/>
    <property type="evidence" value="ECO:0007669"/>
    <property type="project" value="TreeGrafter"/>
</dbReference>
<dbReference type="KEGG" id="cqi:110732552"/>
<dbReference type="PANTHER" id="PTHR12510:SF15">
    <property type="entry name" value="GAMMA-GLUTAMYLCYCLOTRANSFERASE FAMILY PROTEIN"/>
    <property type="match status" value="1"/>
</dbReference>
<dbReference type="SMR" id="A0A803L609"/>
<dbReference type="Gene3D" id="3.10.490.10">
    <property type="entry name" value="Gamma-glutamyl cyclotransferase-like"/>
    <property type="match status" value="1"/>
</dbReference>
<feature type="domain" description="Gamma-glutamylcyclotransferase AIG2-like" evidence="6">
    <location>
        <begin position="12"/>
        <end position="122"/>
    </location>
</feature>
<reference evidence="7" key="2">
    <citation type="submission" date="2021-03" db="UniProtKB">
        <authorList>
            <consortium name="EnsemblPlants"/>
        </authorList>
    </citation>
    <scope>IDENTIFICATION</scope>
</reference>
<dbReference type="InterPro" id="IPR009288">
    <property type="entry name" value="AIG2-like_dom"/>
</dbReference>
<dbReference type="OMA" id="SIGHYEG"/>
<dbReference type="CDD" id="cd06661">
    <property type="entry name" value="GGCT_like"/>
    <property type="match status" value="1"/>
</dbReference>
<accession>A0A803L609</accession>
<dbReference type="Gramene" id="AUR62007298-RA">
    <property type="protein sequence ID" value="AUR62007298-RA:cds"/>
    <property type="gene ID" value="AUR62007298"/>
</dbReference>
<organism evidence="7 8">
    <name type="scientific">Chenopodium quinoa</name>
    <name type="common">Quinoa</name>
    <dbReference type="NCBI Taxonomy" id="63459"/>
    <lineage>
        <taxon>Eukaryota</taxon>
        <taxon>Viridiplantae</taxon>
        <taxon>Streptophyta</taxon>
        <taxon>Embryophyta</taxon>
        <taxon>Tracheophyta</taxon>
        <taxon>Spermatophyta</taxon>
        <taxon>Magnoliopsida</taxon>
        <taxon>eudicotyledons</taxon>
        <taxon>Gunneridae</taxon>
        <taxon>Pentapetalae</taxon>
        <taxon>Caryophyllales</taxon>
        <taxon>Chenopodiaceae</taxon>
        <taxon>Chenopodioideae</taxon>
        <taxon>Atripliceae</taxon>
        <taxon>Chenopodium</taxon>
    </lineage>
</organism>